<evidence type="ECO:0000313" key="2">
    <source>
        <dbReference type="EMBL" id="QGG96101.1"/>
    </source>
</evidence>
<protein>
    <submittedName>
        <fullName evidence="2">Cupin domain-containing protein</fullName>
    </submittedName>
</protein>
<dbReference type="Gene3D" id="2.60.120.10">
    <property type="entry name" value="Jelly Rolls"/>
    <property type="match status" value="1"/>
</dbReference>
<accession>A0A5Q2RND7</accession>
<dbReference type="InterPro" id="IPR013096">
    <property type="entry name" value="Cupin_2"/>
</dbReference>
<dbReference type="AlphaFoldDB" id="A0A5Q2RND7"/>
<reference evidence="2 3" key="1">
    <citation type="submission" date="2019-11" db="EMBL/GenBank/DDBJ databases">
        <authorList>
            <person name="He Y."/>
        </authorList>
    </citation>
    <scope>NUCLEOTIDE SEQUENCE [LARGE SCALE GENOMIC DNA]</scope>
    <source>
        <strain evidence="2 3">SCSIO 58843</strain>
    </source>
</reference>
<dbReference type="RefSeq" id="WP_153760207.1">
    <property type="nucleotide sequence ID" value="NZ_CP045851.1"/>
</dbReference>
<dbReference type="EMBL" id="CP045851">
    <property type="protein sequence ID" value="QGG96101.1"/>
    <property type="molecule type" value="Genomic_DNA"/>
</dbReference>
<dbReference type="InterPro" id="IPR011051">
    <property type="entry name" value="RmlC_Cupin_sf"/>
</dbReference>
<dbReference type="SUPFAM" id="SSF51182">
    <property type="entry name" value="RmlC-like cupins"/>
    <property type="match status" value="1"/>
</dbReference>
<evidence type="ECO:0000259" key="1">
    <source>
        <dbReference type="Pfam" id="PF07883"/>
    </source>
</evidence>
<keyword evidence="3" id="KW-1185">Reference proteome</keyword>
<name>A0A5Q2RND7_9ACTN</name>
<evidence type="ECO:0000313" key="3">
    <source>
        <dbReference type="Proteomes" id="UP000334019"/>
    </source>
</evidence>
<dbReference type="KEGG" id="atq:GH723_13890"/>
<dbReference type="InterPro" id="IPR014710">
    <property type="entry name" value="RmlC-like_jellyroll"/>
</dbReference>
<proteinExistence type="predicted"/>
<sequence>MDATQVRRSTVLTPEEIERLPVEALGHIPGVGNQVLWRDATSMQGILTIEGGHHLGAHAHRANHHHVGVLDGVARILGRELGPGSYVHIPAGVEHDMEAATDRPCRLLYAYVAPAG</sequence>
<dbReference type="Pfam" id="PF07883">
    <property type="entry name" value="Cupin_2"/>
    <property type="match status" value="1"/>
</dbReference>
<dbReference type="Proteomes" id="UP000334019">
    <property type="component" value="Chromosome"/>
</dbReference>
<organism evidence="2 3">
    <name type="scientific">Actinomarinicola tropica</name>
    <dbReference type="NCBI Taxonomy" id="2789776"/>
    <lineage>
        <taxon>Bacteria</taxon>
        <taxon>Bacillati</taxon>
        <taxon>Actinomycetota</taxon>
        <taxon>Acidimicrobiia</taxon>
        <taxon>Acidimicrobiales</taxon>
        <taxon>Iamiaceae</taxon>
        <taxon>Actinomarinicola</taxon>
    </lineage>
</organism>
<feature type="domain" description="Cupin type-2" evidence="1">
    <location>
        <begin position="46"/>
        <end position="110"/>
    </location>
</feature>
<gene>
    <name evidence="2" type="ORF">GH723_13890</name>
</gene>